<comment type="caution">
    <text evidence="1">The sequence shown here is derived from an EMBL/GenBank/DDBJ whole genome shotgun (WGS) entry which is preliminary data.</text>
</comment>
<keyword evidence="2" id="KW-1185">Reference proteome</keyword>
<keyword evidence="1" id="KW-0540">Nuclease</keyword>
<dbReference type="Proteomes" id="UP000762676">
    <property type="component" value="Unassembled WGS sequence"/>
</dbReference>
<name>A0AAV4FHD1_9GAST</name>
<gene>
    <name evidence="1" type="ORF">ElyMa_000372500</name>
</gene>
<keyword evidence="1" id="KW-0378">Hydrolase</keyword>
<protein>
    <submittedName>
        <fullName evidence="1">Endonuclease domain of the non-LTR retrotransposon LINE-1</fullName>
    </submittedName>
</protein>
<evidence type="ECO:0000313" key="2">
    <source>
        <dbReference type="Proteomes" id="UP000762676"/>
    </source>
</evidence>
<accession>A0AAV4FHD1</accession>
<keyword evidence="1" id="KW-0255">Endonuclease</keyword>
<evidence type="ECO:0000313" key="1">
    <source>
        <dbReference type="EMBL" id="GFR72175.1"/>
    </source>
</evidence>
<sequence length="116" mass="13372">MIYTPQGANKQHASKQIADITYDLLDKSPGSVVLITGDFNQHNLPTFHPYIDYPTRGNARLGLSYGYIAEAYRFRPLRQLGKSDHTMIHLMLKCWPLLKREKPQKKEVNVWSKDSV</sequence>
<dbReference type="AlphaFoldDB" id="A0AAV4FHD1"/>
<reference evidence="1 2" key="1">
    <citation type="journal article" date="2021" name="Elife">
        <title>Chloroplast acquisition without the gene transfer in kleptoplastic sea slugs, Plakobranchus ocellatus.</title>
        <authorList>
            <person name="Maeda T."/>
            <person name="Takahashi S."/>
            <person name="Yoshida T."/>
            <person name="Shimamura S."/>
            <person name="Takaki Y."/>
            <person name="Nagai Y."/>
            <person name="Toyoda A."/>
            <person name="Suzuki Y."/>
            <person name="Arimoto A."/>
            <person name="Ishii H."/>
            <person name="Satoh N."/>
            <person name="Nishiyama T."/>
            <person name="Hasebe M."/>
            <person name="Maruyama T."/>
            <person name="Minagawa J."/>
            <person name="Obokata J."/>
            <person name="Shigenobu S."/>
        </authorList>
    </citation>
    <scope>NUCLEOTIDE SEQUENCE [LARGE SCALE GENOMIC DNA]</scope>
</reference>
<dbReference type="GO" id="GO:0004519">
    <property type="term" value="F:endonuclease activity"/>
    <property type="evidence" value="ECO:0007669"/>
    <property type="project" value="UniProtKB-KW"/>
</dbReference>
<organism evidence="1 2">
    <name type="scientific">Elysia marginata</name>
    <dbReference type="NCBI Taxonomy" id="1093978"/>
    <lineage>
        <taxon>Eukaryota</taxon>
        <taxon>Metazoa</taxon>
        <taxon>Spiralia</taxon>
        <taxon>Lophotrochozoa</taxon>
        <taxon>Mollusca</taxon>
        <taxon>Gastropoda</taxon>
        <taxon>Heterobranchia</taxon>
        <taxon>Euthyneura</taxon>
        <taxon>Panpulmonata</taxon>
        <taxon>Sacoglossa</taxon>
        <taxon>Placobranchoidea</taxon>
        <taxon>Plakobranchidae</taxon>
        <taxon>Elysia</taxon>
    </lineage>
</organism>
<dbReference type="EMBL" id="BMAT01000732">
    <property type="protein sequence ID" value="GFR72175.1"/>
    <property type="molecule type" value="Genomic_DNA"/>
</dbReference>
<proteinExistence type="predicted"/>